<accession>A0A5S6P9R0</accession>
<sequence length="120" mass="13705">MAENKLLLKRSSINVPYGFIIRHLSSYPLMDSSNEGMKSKQKPFYTLVILNVKPSSAADKAGLQVGHQIIKMNGQNVNHLTYSDICKITERLLYSMIDLLERKEKNLFYNLINNSNIICI</sequence>
<reference evidence="4" key="3">
    <citation type="submission" date="2019-12" db="UniProtKB">
        <authorList>
            <consortium name="WormBaseParasite"/>
        </authorList>
    </citation>
    <scope>IDENTIFICATION</scope>
</reference>
<feature type="domain" description="PDZ" evidence="1">
    <location>
        <begin position="5"/>
        <end position="85"/>
    </location>
</feature>
<proteinExistence type="predicted"/>
<dbReference type="Pfam" id="PF00595">
    <property type="entry name" value="PDZ"/>
    <property type="match status" value="1"/>
</dbReference>
<evidence type="ECO:0000313" key="2">
    <source>
        <dbReference type="EMBL" id="VIO90482.1"/>
    </source>
</evidence>
<dbReference type="GeneID" id="66057769"/>
<dbReference type="Gene3D" id="2.30.42.10">
    <property type="match status" value="1"/>
</dbReference>
<dbReference type="EMBL" id="CAAKNF010000192">
    <property type="protein sequence ID" value="VIO90482.1"/>
    <property type="molecule type" value="Genomic_DNA"/>
</dbReference>
<dbReference type="OrthoDB" id="2272012at2759"/>
<dbReference type="Proteomes" id="UP000006672">
    <property type="component" value="Unassembled WGS sequence"/>
</dbReference>
<dbReference type="PROSITE" id="PS50106">
    <property type="entry name" value="PDZ"/>
    <property type="match status" value="1"/>
</dbReference>
<dbReference type="WBParaSite" id="Bm13097.1">
    <property type="protein sequence ID" value="Bm13097.1"/>
    <property type="gene ID" value="WBGene00233358"/>
</dbReference>
<accession>A0A4E9F155</accession>
<dbReference type="SMART" id="SM00228">
    <property type="entry name" value="PDZ"/>
    <property type="match status" value="1"/>
</dbReference>
<protein>
    <submittedName>
        <fullName evidence="4">PDZ domain-containing protein</fullName>
    </submittedName>
</protein>
<reference evidence="2" key="2">
    <citation type="submission" date="2019-04" db="EMBL/GenBank/DDBJ databases">
        <authorList>
            <person name="Howe K."/>
            <person name="Paulini M."/>
            <person name="Williams G."/>
        </authorList>
    </citation>
    <scope>NUCLEOTIDE SEQUENCE [LARGE SCALE GENOMIC DNA]</scope>
    <source>
        <strain evidence="2">FR3</strain>
    </source>
</reference>
<dbReference type="RefSeq" id="XP_042932302.1">
    <property type="nucleotide sequence ID" value="XM_043076368.1"/>
</dbReference>
<evidence type="ECO:0000313" key="4">
    <source>
        <dbReference type="WBParaSite" id="Bm13097.1"/>
    </source>
</evidence>
<evidence type="ECO:0000259" key="1">
    <source>
        <dbReference type="PROSITE" id="PS50106"/>
    </source>
</evidence>
<dbReference type="InterPro" id="IPR001478">
    <property type="entry name" value="PDZ"/>
</dbReference>
<name>A0A4E9F155_BRUMA</name>
<organism evidence="2">
    <name type="scientific">Brugia malayi</name>
    <name type="common">Filarial nematode worm</name>
    <dbReference type="NCBI Taxonomy" id="6279"/>
    <lineage>
        <taxon>Eukaryota</taxon>
        <taxon>Metazoa</taxon>
        <taxon>Ecdysozoa</taxon>
        <taxon>Nematoda</taxon>
        <taxon>Chromadorea</taxon>
        <taxon>Rhabditida</taxon>
        <taxon>Spirurina</taxon>
        <taxon>Spiruromorpha</taxon>
        <taxon>Filarioidea</taxon>
        <taxon>Onchocercidae</taxon>
        <taxon>Brugia</taxon>
    </lineage>
</organism>
<keyword evidence="3" id="KW-1185">Reference proteome</keyword>
<dbReference type="InterPro" id="IPR036034">
    <property type="entry name" value="PDZ_sf"/>
</dbReference>
<gene>
    <name evidence="2 4" type="primary">Bm13097</name>
    <name evidence="2" type="ORF">BM_BM13097</name>
</gene>
<reference evidence="3" key="1">
    <citation type="journal article" date="2007" name="Science">
        <title>Draft genome of the filarial nematode parasite Brugia malayi.</title>
        <authorList>
            <person name="Ghedin E."/>
            <person name="Wang S."/>
            <person name="Spiro D."/>
            <person name="Caler E."/>
            <person name="Zhao Q."/>
            <person name="Crabtree J."/>
            <person name="Allen J.E."/>
            <person name="Delcher A.L."/>
            <person name="Guiliano D.B."/>
            <person name="Miranda-Saavedra D."/>
            <person name="Angiuoli S.V."/>
            <person name="Creasy T."/>
            <person name="Amedeo P."/>
            <person name="Haas B."/>
            <person name="El-Sayed N.M."/>
            <person name="Wortman J.R."/>
            <person name="Feldblyum T."/>
            <person name="Tallon L."/>
            <person name="Schatz M."/>
            <person name="Shumway M."/>
            <person name="Koo H."/>
            <person name="Salzberg S.L."/>
            <person name="Schobel S."/>
            <person name="Pertea M."/>
            <person name="Pop M."/>
            <person name="White O."/>
            <person name="Barton G.J."/>
            <person name="Carlow C.K."/>
            <person name="Crawford M.J."/>
            <person name="Daub J."/>
            <person name="Dimmic M.W."/>
            <person name="Estes C.F."/>
            <person name="Foster J.M."/>
            <person name="Ganatra M."/>
            <person name="Gregory W.F."/>
            <person name="Johnson N.M."/>
            <person name="Jin J."/>
            <person name="Komuniecki R."/>
            <person name="Korf I."/>
            <person name="Kumar S."/>
            <person name="Laney S."/>
            <person name="Li B.W."/>
            <person name="Li W."/>
            <person name="Lindblom T.H."/>
            <person name="Lustigman S."/>
            <person name="Ma D."/>
            <person name="Maina C.V."/>
            <person name="Martin D.M."/>
            <person name="McCarter J.P."/>
            <person name="McReynolds L."/>
            <person name="Mitreva M."/>
            <person name="Nutman T.B."/>
            <person name="Parkinson J."/>
            <person name="Peregrin-Alvarez J.M."/>
            <person name="Poole C."/>
            <person name="Ren Q."/>
            <person name="Saunders L."/>
            <person name="Sluder A.E."/>
            <person name="Smith K."/>
            <person name="Stanke M."/>
            <person name="Unnasch T.R."/>
            <person name="Ware J."/>
            <person name="Wei A.D."/>
            <person name="Weil G."/>
            <person name="Williams D.J."/>
            <person name="Zhang Y."/>
            <person name="Williams S.A."/>
            <person name="Fraser-Liggett C."/>
            <person name="Slatko B."/>
            <person name="Blaxter M.L."/>
            <person name="Scott A.L."/>
        </authorList>
    </citation>
    <scope>NUCLEOTIDE SEQUENCE</scope>
    <source>
        <strain evidence="3">FR3</strain>
    </source>
</reference>
<evidence type="ECO:0000313" key="3">
    <source>
        <dbReference type="Proteomes" id="UP000006672"/>
    </source>
</evidence>
<dbReference type="SUPFAM" id="SSF50156">
    <property type="entry name" value="PDZ domain-like"/>
    <property type="match status" value="1"/>
</dbReference>
<dbReference type="KEGG" id="bmy:BM_BM13097"/>
<dbReference type="AlphaFoldDB" id="A0A4E9F155"/>
<dbReference type="CTD" id="66057769"/>